<accession>A0A645JQ70</accession>
<protein>
    <submittedName>
        <fullName evidence="1">Uncharacterized protein</fullName>
    </submittedName>
</protein>
<gene>
    <name evidence="1" type="ORF">SDC9_212647</name>
</gene>
<sequence>MLERHVLVLHALGLLFGFRERRVHVHGHIDLIHFAARTAYARARLNALFECACAALRVDAHLGEQLADESAVLHEHGVEQMLLLDLSGLIFDRNALRAADGFERFLRKFLYIHMITSIFSISEA</sequence>
<dbReference type="AlphaFoldDB" id="A0A645JQ70"/>
<reference evidence="1" key="1">
    <citation type="submission" date="2019-08" db="EMBL/GenBank/DDBJ databases">
        <authorList>
            <person name="Kucharzyk K."/>
            <person name="Murdoch R.W."/>
            <person name="Higgins S."/>
            <person name="Loffler F."/>
        </authorList>
    </citation>
    <scope>NUCLEOTIDE SEQUENCE</scope>
</reference>
<name>A0A645JQ70_9ZZZZ</name>
<comment type="caution">
    <text evidence="1">The sequence shown here is derived from an EMBL/GenBank/DDBJ whole genome shotgun (WGS) entry which is preliminary data.</text>
</comment>
<dbReference type="EMBL" id="VSSQ01146389">
    <property type="protein sequence ID" value="MPN64869.1"/>
    <property type="molecule type" value="Genomic_DNA"/>
</dbReference>
<organism evidence="1">
    <name type="scientific">bioreactor metagenome</name>
    <dbReference type="NCBI Taxonomy" id="1076179"/>
    <lineage>
        <taxon>unclassified sequences</taxon>
        <taxon>metagenomes</taxon>
        <taxon>ecological metagenomes</taxon>
    </lineage>
</organism>
<proteinExistence type="predicted"/>
<evidence type="ECO:0000313" key="1">
    <source>
        <dbReference type="EMBL" id="MPN64869.1"/>
    </source>
</evidence>